<name>A0A852RX83_9ACTN</name>
<dbReference type="SUPFAM" id="SSF55073">
    <property type="entry name" value="Nucleotide cyclase"/>
    <property type="match status" value="1"/>
</dbReference>
<dbReference type="CDD" id="cd07302">
    <property type="entry name" value="CHD"/>
    <property type="match status" value="1"/>
</dbReference>
<comment type="similarity">
    <text evidence="1">Belongs to the adenylyl cyclase class-3 family.</text>
</comment>
<evidence type="ECO:0000313" key="4">
    <source>
        <dbReference type="Proteomes" id="UP000582231"/>
    </source>
</evidence>
<dbReference type="PANTHER" id="PTHR43081:SF1">
    <property type="entry name" value="ADENYLATE CYCLASE, TERMINAL-DIFFERENTIATION SPECIFIC"/>
    <property type="match status" value="1"/>
</dbReference>
<evidence type="ECO:0000313" key="3">
    <source>
        <dbReference type="EMBL" id="NYD31152.1"/>
    </source>
</evidence>
<proteinExistence type="inferred from homology"/>
<reference evidence="3 4" key="1">
    <citation type="submission" date="2020-07" db="EMBL/GenBank/DDBJ databases">
        <title>Sequencing the genomes of 1000 actinobacteria strains.</title>
        <authorList>
            <person name="Klenk H.-P."/>
        </authorList>
    </citation>
    <scope>NUCLEOTIDE SEQUENCE [LARGE SCALE GENOMIC DNA]</scope>
    <source>
        <strain evidence="3 4">DSM 19082</strain>
    </source>
</reference>
<dbReference type="AlphaFoldDB" id="A0A852RX83"/>
<dbReference type="PROSITE" id="PS50125">
    <property type="entry name" value="GUANYLATE_CYCLASE_2"/>
    <property type="match status" value="1"/>
</dbReference>
<dbReference type="GO" id="GO:0009190">
    <property type="term" value="P:cyclic nucleotide biosynthetic process"/>
    <property type="evidence" value="ECO:0007669"/>
    <property type="project" value="InterPro"/>
</dbReference>
<dbReference type="InterPro" id="IPR001054">
    <property type="entry name" value="A/G_cyclase"/>
</dbReference>
<dbReference type="Pfam" id="PF00211">
    <property type="entry name" value="Guanylate_cyc"/>
    <property type="match status" value="1"/>
</dbReference>
<protein>
    <submittedName>
        <fullName evidence="3">Class 3 adenylate cyclase</fullName>
    </submittedName>
</protein>
<dbReference type="GO" id="GO:0004016">
    <property type="term" value="F:adenylate cyclase activity"/>
    <property type="evidence" value="ECO:0007669"/>
    <property type="project" value="UniProtKB-ARBA"/>
</dbReference>
<evidence type="ECO:0000256" key="1">
    <source>
        <dbReference type="ARBA" id="ARBA00005381"/>
    </source>
</evidence>
<comment type="caution">
    <text evidence="3">The sequence shown here is derived from an EMBL/GenBank/DDBJ whole genome shotgun (WGS) entry which is preliminary data.</text>
</comment>
<gene>
    <name evidence="3" type="ORF">BJ958_002698</name>
</gene>
<dbReference type="SMART" id="SM00044">
    <property type="entry name" value="CYCc"/>
    <property type="match status" value="1"/>
</dbReference>
<dbReference type="InterPro" id="IPR050697">
    <property type="entry name" value="Adenylyl/Guanylyl_Cyclase_3/4"/>
</dbReference>
<dbReference type="Gene3D" id="3.30.70.1230">
    <property type="entry name" value="Nucleotide cyclase"/>
    <property type="match status" value="1"/>
</dbReference>
<dbReference type="GO" id="GO:0035556">
    <property type="term" value="P:intracellular signal transduction"/>
    <property type="evidence" value="ECO:0007669"/>
    <property type="project" value="InterPro"/>
</dbReference>
<evidence type="ECO:0000259" key="2">
    <source>
        <dbReference type="PROSITE" id="PS50125"/>
    </source>
</evidence>
<dbReference type="InterPro" id="IPR029787">
    <property type="entry name" value="Nucleotide_cyclase"/>
</dbReference>
<organism evidence="3 4">
    <name type="scientific">Nocardioides kongjuensis</name>
    <dbReference type="NCBI Taxonomy" id="349522"/>
    <lineage>
        <taxon>Bacteria</taxon>
        <taxon>Bacillati</taxon>
        <taxon>Actinomycetota</taxon>
        <taxon>Actinomycetes</taxon>
        <taxon>Propionibacteriales</taxon>
        <taxon>Nocardioidaceae</taxon>
        <taxon>Nocardioides</taxon>
    </lineage>
</organism>
<dbReference type="RefSeq" id="WP_179727308.1">
    <property type="nucleotide sequence ID" value="NZ_BAABEF010000001.1"/>
</dbReference>
<sequence>MAIVVGVLCVLVVGLLGLVLAFARDRGQLQRQLADTRAHVAQLESDLDAALRPPPPTNSAERAVRRVIRTASKVRSHGITGLIQSTVEDLQTWASDDERADILNMAASDGTVTLFFSDIEESTPLNDRLGDATWVKVLAAHDRVLRAQIEKYRGQVVKTAGDGFMVAFRDSEAACRAALGIQRDLPRDVTLRRHGPILVRIGIHTGQVVARDGDYFGRNVAMAARVASLAHGGEVLASDAVREALDEDAALTLVERDAVELKGLAGEHVVWEILPPAS</sequence>
<accession>A0A852RX83</accession>
<dbReference type="PANTHER" id="PTHR43081">
    <property type="entry name" value="ADENYLATE CYCLASE, TERMINAL-DIFFERENTIATION SPECIFIC-RELATED"/>
    <property type="match status" value="1"/>
</dbReference>
<feature type="domain" description="Guanylate cyclase" evidence="2">
    <location>
        <begin position="113"/>
        <end position="227"/>
    </location>
</feature>
<dbReference type="Proteomes" id="UP000582231">
    <property type="component" value="Unassembled WGS sequence"/>
</dbReference>
<keyword evidence="4" id="KW-1185">Reference proteome</keyword>
<dbReference type="EMBL" id="JACCBF010000001">
    <property type="protein sequence ID" value="NYD31152.1"/>
    <property type="molecule type" value="Genomic_DNA"/>
</dbReference>